<dbReference type="AlphaFoldDB" id="A0A2T1GHK2"/>
<dbReference type="OrthoDB" id="531624at2"/>
<dbReference type="EMBL" id="PVWO01000088">
    <property type="protein sequence ID" value="PSB57187.1"/>
    <property type="molecule type" value="Genomic_DNA"/>
</dbReference>
<keyword evidence="2" id="KW-1185">Reference proteome</keyword>
<sequence length="188" mass="20736">MPKTVVILDETPDSQRLGVAMLGAIGELVDSVQFLAVAELPAVADPKAIYCPLTLDVPPTFEFWGRSIGRSCQEIDRLRDLAAITTDVKVGDGGNLWLPVIWTAKDPIYGEVIGGMAANRDRQPLYRFGERLLTELSAPPATYLVQLSQDRAGIIFDRLFPFPAIPVLGSVKQPLDLFDCHWRCITNQ</sequence>
<reference evidence="1 2" key="1">
    <citation type="submission" date="2018-03" db="EMBL/GenBank/DDBJ databases">
        <title>The ancient ancestry and fast evolution of plastids.</title>
        <authorList>
            <person name="Moore K.R."/>
            <person name="Magnabosco C."/>
            <person name="Momper L."/>
            <person name="Gold D.A."/>
            <person name="Bosak T."/>
            <person name="Fournier G.P."/>
        </authorList>
    </citation>
    <scope>NUCLEOTIDE SEQUENCE [LARGE SCALE GENOMIC DNA]</scope>
    <source>
        <strain evidence="1 2">CCALA 037</strain>
    </source>
</reference>
<dbReference type="RefSeq" id="WP_106303201.1">
    <property type="nucleotide sequence ID" value="NZ_PVWO01000088.1"/>
</dbReference>
<proteinExistence type="predicted"/>
<name>A0A2T1GHK2_9CYAN</name>
<gene>
    <name evidence="1" type="ORF">C7B77_09235</name>
</gene>
<organism evidence="1 2">
    <name type="scientific">Chamaesiphon polymorphus CCALA 037</name>
    <dbReference type="NCBI Taxonomy" id="2107692"/>
    <lineage>
        <taxon>Bacteria</taxon>
        <taxon>Bacillati</taxon>
        <taxon>Cyanobacteriota</taxon>
        <taxon>Cyanophyceae</taxon>
        <taxon>Gomontiellales</taxon>
        <taxon>Chamaesiphonaceae</taxon>
        <taxon>Chamaesiphon</taxon>
    </lineage>
</organism>
<evidence type="ECO:0000313" key="1">
    <source>
        <dbReference type="EMBL" id="PSB57187.1"/>
    </source>
</evidence>
<evidence type="ECO:0000313" key="2">
    <source>
        <dbReference type="Proteomes" id="UP000238937"/>
    </source>
</evidence>
<dbReference type="Proteomes" id="UP000238937">
    <property type="component" value="Unassembled WGS sequence"/>
</dbReference>
<protein>
    <submittedName>
        <fullName evidence="1">Uncharacterized protein</fullName>
    </submittedName>
</protein>
<comment type="caution">
    <text evidence="1">The sequence shown here is derived from an EMBL/GenBank/DDBJ whole genome shotgun (WGS) entry which is preliminary data.</text>
</comment>
<accession>A0A2T1GHK2</accession>